<gene>
    <name evidence="1" type="ORF">KI387_041197</name>
</gene>
<dbReference type="Proteomes" id="UP000824469">
    <property type="component" value="Unassembled WGS sequence"/>
</dbReference>
<evidence type="ECO:0000313" key="1">
    <source>
        <dbReference type="EMBL" id="KAH9293599.1"/>
    </source>
</evidence>
<organism evidence="1 2">
    <name type="scientific">Taxus chinensis</name>
    <name type="common">Chinese yew</name>
    <name type="synonym">Taxus wallichiana var. chinensis</name>
    <dbReference type="NCBI Taxonomy" id="29808"/>
    <lineage>
        <taxon>Eukaryota</taxon>
        <taxon>Viridiplantae</taxon>
        <taxon>Streptophyta</taxon>
        <taxon>Embryophyta</taxon>
        <taxon>Tracheophyta</taxon>
        <taxon>Spermatophyta</taxon>
        <taxon>Pinopsida</taxon>
        <taxon>Pinidae</taxon>
        <taxon>Conifers II</taxon>
        <taxon>Cupressales</taxon>
        <taxon>Taxaceae</taxon>
        <taxon>Taxus</taxon>
    </lineage>
</organism>
<name>A0AA38CAB0_TAXCH</name>
<sequence>LHKETRKWQDLIAGMTQNYDYFSTKPLLEEALWVIKHLIMGDSEKFEELIQELFGEVCSGACFDEVEERDSKLLKCSFFKKEK</sequence>
<dbReference type="AlphaFoldDB" id="A0AA38CAB0"/>
<evidence type="ECO:0000313" key="2">
    <source>
        <dbReference type="Proteomes" id="UP000824469"/>
    </source>
</evidence>
<reference evidence="1 2" key="1">
    <citation type="journal article" date="2021" name="Nat. Plants">
        <title>The Taxus genome provides insights into paclitaxel biosynthesis.</title>
        <authorList>
            <person name="Xiong X."/>
            <person name="Gou J."/>
            <person name="Liao Q."/>
            <person name="Li Y."/>
            <person name="Zhou Q."/>
            <person name="Bi G."/>
            <person name="Li C."/>
            <person name="Du R."/>
            <person name="Wang X."/>
            <person name="Sun T."/>
            <person name="Guo L."/>
            <person name="Liang H."/>
            <person name="Lu P."/>
            <person name="Wu Y."/>
            <person name="Zhang Z."/>
            <person name="Ro D.K."/>
            <person name="Shang Y."/>
            <person name="Huang S."/>
            <person name="Yan J."/>
        </authorList>
    </citation>
    <scope>NUCLEOTIDE SEQUENCE [LARGE SCALE GENOMIC DNA]</scope>
    <source>
        <strain evidence="1">Ta-2019</strain>
    </source>
</reference>
<proteinExistence type="predicted"/>
<keyword evidence="2" id="KW-1185">Reference proteome</keyword>
<protein>
    <submittedName>
        <fullName evidence="1">Uncharacterized protein</fullName>
    </submittedName>
</protein>
<feature type="non-terminal residue" evidence="1">
    <location>
        <position position="1"/>
    </location>
</feature>
<accession>A0AA38CAB0</accession>
<feature type="non-terminal residue" evidence="1">
    <location>
        <position position="83"/>
    </location>
</feature>
<comment type="caution">
    <text evidence="1">The sequence shown here is derived from an EMBL/GenBank/DDBJ whole genome shotgun (WGS) entry which is preliminary data.</text>
</comment>
<dbReference type="EMBL" id="JAHRHJ020000950">
    <property type="protein sequence ID" value="KAH9293599.1"/>
    <property type="molecule type" value="Genomic_DNA"/>
</dbReference>